<dbReference type="SUPFAM" id="SSF49464">
    <property type="entry name" value="Carboxypeptidase regulatory domain-like"/>
    <property type="match status" value="1"/>
</dbReference>
<dbReference type="EMBL" id="QBKT01000007">
    <property type="protein sequence ID" value="PTX60178.1"/>
    <property type="molecule type" value="Genomic_DNA"/>
</dbReference>
<feature type="domain" description="Outer membrane protein beta-barrel" evidence="2">
    <location>
        <begin position="424"/>
        <end position="767"/>
    </location>
</feature>
<proteinExistence type="predicted"/>
<dbReference type="InterPro" id="IPR041700">
    <property type="entry name" value="OMP_b-brl_3"/>
</dbReference>
<evidence type="ECO:0000256" key="1">
    <source>
        <dbReference type="SAM" id="SignalP"/>
    </source>
</evidence>
<comment type="caution">
    <text evidence="3">The sequence shown here is derived from an EMBL/GenBank/DDBJ whole genome shotgun (WGS) entry which is preliminary data.</text>
</comment>
<evidence type="ECO:0000313" key="3">
    <source>
        <dbReference type="EMBL" id="PTX60178.1"/>
    </source>
</evidence>
<accession>A0A2T6BVR8</accession>
<dbReference type="RefSeq" id="WP_108115781.1">
    <property type="nucleotide sequence ID" value="NZ_QBKT01000007.1"/>
</dbReference>
<reference evidence="3 4" key="1">
    <citation type="submission" date="2018-04" db="EMBL/GenBank/DDBJ databases">
        <title>Genomic Encyclopedia of Archaeal and Bacterial Type Strains, Phase II (KMG-II): from individual species to whole genera.</title>
        <authorList>
            <person name="Goeker M."/>
        </authorList>
    </citation>
    <scope>NUCLEOTIDE SEQUENCE [LARGE SCALE GENOMIC DNA]</scope>
    <source>
        <strain evidence="3 4">DSM 25731</strain>
    </source>
</reference>
<dbReference type="SUPFAM" id="SSF56935">
    <property type="entry name" value="Porins"/>
    <property type="match status" value="1"/>
</dbReference>
<dbReference type="InterPro" id="IPR008969">
    <property type="entry name" value="CarboxyPept-like_regulatory"/>
</dbReference>
<keyword evidence="3" id="KW-0675">Receptor</keyword>
<evidence type="ECO:0000313" key="4">
    <source>
        <dbReference type="Proteomes" id="UP000244090"/>
    </source>
</evidence>
<name>A0A2T6BVR8_9FLAO</name>
<evidence type="ECO:0000259" key="2">
    <source>
        <dbReference type="Pfam" id="PF14905"/>
    </source>
</evidence>
<sequence>MKKSMYIVYFLLFATTAMAQSTDFEIKGAVSGVMDSIPLESATIYLQNNKDNSLIKYTTSNRKGEFTLSGNTAYKEATLFVSYVGSKTFSKKITLQSKTTLKPIYLENSSMLDAVMIESTSPVTIKQDTLEFDPKSFKTKRNASVEDFIKKLPGVQVDFDGNITVNGVRVNKILVNGRPFFPNDLTMATQNLTKEIIEKLQITDSKTNSEIFTGEQASGDAKTINLVIKEENNKGAFGKLSTGVGDNDRYQLTGNYNRFNNSRNLSFIATGNNINAPNIGFSTKGIRTIQKIGASYNEDLGKYSSLSVNYMYSDAELENQKTQFTEYIVPEAPYFSNLRDRSITENRSHTMDLEYQTLLGETMHLNLQSSFASLPSKRNYKSSAETFDEFDELINTSTVNSTDNAAQTEFRNTLHLTKKIGEQGAFIKLTLNQDLRNFDSDAFVASELLFLNSTSSDILRNQFTDTDDMNASFDAGITFRVPIYKKKIFMDVNYNYFSQKDESDKAVFDFNTNQQAFSDFNDVLSSDFTNRNIASVPSVKFNYRNKKINAFFNVDYTFRTLENEDQLRPELNIKRSFDIFTYSGGIRYRVNRRSVLNAGAQLSNMIPSLSQLQTFTDVTDPLNIVRGNPNLQPQNRYAFHVDYRTNNFKKGYGLFGKLKVTLDNNRVVSRYTIDDDLVRETTFVNIDGNYNYYGYVDVYKQLQLNTSSAMRIRLNGAINHSKRINFNNDIRYDVKTTMYTPSLGVDFEWKQRLDINADYNLNFSQTRYSLDGFNDEEITMHELNLFSEIQIFERLHWENRVRYIYNPNVSGDFDKYAWSWNSGISYSFWDDTASLSLRMYDVLDQNINTRRIVTTDFIQNTQSLVLQRFFMLTFDWRFNSLKKKRPKPK</sequence>
<dbReference type="AlphaFoldDB" id="A0A2T6BVR8"/>
<organism evidence="3 4">
    <name type="scientific">Kordia periserrulae</name>
    <dbReference type="NCBI Taxonomy" id="701523"/>
    <lineage>
        <taxon>Bacteria</taxon>
        <taxon>Pseudomonadati</taxon>
        <taxon>Bacteroidota</taxon>
        <taxon>Flavobacteriia</taxon>
        <taxon>Flavobacteriales</taxon>
        <taxon>Flavobacteriaceae</taxon>
        <taxon>Kordia</taxon>
    </lineage>
</organism>
<dbReference type="OrthoDB" id="1682379at2"/>
<protein>
    <submittedName>
        <fullName evidence="3">Outer membrane receptor protein involved in Fe transport</fullName>
    </submittedName>
</protein>
<dbReference type="Pfam" id="PF13715">
    <property type="entry name" value="CarbopepD_reg_2"/>
    <property type="match status" value="1"/>
</dbReference>
<feature type="signal peptide" evidence="1">
    <location>
        <begin position="1"/>
        <end position="19"/>
    </location>
</feature>
<feature type="chain" id="PRO_5015499579" evidence="1">
    <location>
        <begin position="20"/>
        <end position="889"/>
    </location>
</feature>
<gene>
    <name evidence="3" type="ORF">C8N46_107185</name>
</gene>
<keyword evidence="4" id="KW-1185">Reference proteome</keyword>
<dbReference type="Pfam" id="PF14905">
    <property type="entry name" value="OMP_b-brl_3"/>
    <property type="match status" value="1"/>
</dbReference>
<dbReference type="Proteomes" id="UP000244090">
    <property type="component" value="Unassembled WGS sequence"/>
</dbReference>
<keyword evidence="1" id="KW-0732">Signal</keyword>